<dbReference type="EMBL" id="GIFC01010512">
    <property type="protein sequence ID" value="MXU92595.1"/>
    <property type="molecule type" value="Transcribed_RNA"/>
</dbReference>
<protein>
    <recommendedName>
        <fullName evidence="4">Secreted protein</fullName>
    </recommendedName>
</protein>
<evidence type="ECO:0008006" key="4">
    <source>
        <dbReference type="Google" id="ProtNLM"/>
    </source>
</evidence>
<dbReference type="AlphaFoldDB" id="A0A6B0USB1"/>
<reference evidence="3" key="1">
    <citation type="submission" date="2019-12" db="EMBL/GenBank/DDBJ databases">
        <title>An insight into the sialome of adult female Ixodes ricinus ticks feeding for 6 days.</title>
        <authorList>
            <person name="Perner J."/>
            <person name="Ribeiro J.M.C."/>
        </authorList>
    </citation>
    <scope>NUCLEOTIDE SEQUENCE</scope>
    <source>
        <strain evidence="3">Semi-engorged</strain>
        <tissue evidence="3">Salivary glands</tissue>
    </source>
</reference>
<feature type="transmembrane region" description="Helical" evidence="1">
    <location>
        <begin position="109"/>
        <end position="131"/>
    </location>
</feature>
<proteinExistence type="predicted"/>
<evidence type="ECO:0000256" key="2">
    <source>
        <dbReference type="SAM" id="SignalP"/>
    </source>
</evidence>
<feature type="chain" id="PRO_5025380584" description="Secreted protein" evidence="2">
    <location>
        <begin position="22"/>
        <end position="135"/>
    </location>
</feature>
<feature type="signal peptide" evidence="2">
    <location>
        <begin position="1"/>
        <end position="21"/>
    </location>
</feature>
<feature type="transmembrane region" description="Helical" evidence="1">
    <location>
        <begin position="85"/>
        <end position="103"/>
    </location>
</feature>
<accession>A0A6B0USB1</accession>
<keyword evidence="1" id="KW-1133">Transmembrane helix</keyword>
<keyword evidence="2" id="KW-0732">Signal</keyword>
<organism evidence="3">
    <name type="scientific">Ixodes ricinus</name>
    <name type="common">Common tick</name>
    <name type="synonym">Acarus ricinus</name>
    <dbReference type="NCBI Taxonomy" id="34613"/>
    <lineage>
        <taxon>Eukaryota</taxon>
        <taxon>Metazoa</taxon>
        <taxon>Ecdysozoa</taxon>
        <taxon>Arthropoda</taxon>
        <taxon>Chelicerata</taxon>
        <taxon>Arachnida</taxon>
        <taxon>Acari</taxon>
        <taxon>Parasitiformes</taxon>
        <taxon>Ixodida</taxon>
        <taxon>Ixodoidea</taxon>
        <taxon>Ixodidae</taxon>
        <taxon>Ixodinae</taxon>
        <taxon>Ixodes</taxon>
    </lineage>
</organism>
<evidence type="ECO:0000256" key="1">
    <source>
        <dbReference type="SAM" id="Phobius"/>
    </source>
</evidence>
<keyword evidence="1" id="KW-0472">Membrane</keyword>
<name>A0A6B0USB1_IXORI</name>
<sequence length="135" mass="15129">MRFMPFWAFLPMVLTFFLILASRTPDWSRGVLELLRTRPSLSSLFLLRGRGVLTSEAALLKWLLPPGSSTPSSDISERSLLTLRSLFFIFGLDTLGLVVLSIFELMDRMAFFVRICLAKLLISFISSSSSLSGMS</sequence>
<keyword evidence="1" id="KW-0812">Transmembrane</keyword>
<evidence type="ECO:0000313" key="3">
    <source>
        <dbReference type="EMBL" id="MXU92595.1"/>
    </source>
</evidence>